<dbReference type="Proteomes" id="UP000001064">
    <property type="component" value="Unassembled WGS sequence"/>
</dbReference>
<dbReference type="InParanoid" id="F0Z9V4"/>
<dbReference type="EMBL" id="GL870960">
    <property type="protein sequence ID" value="EGC39305.1"/>
    <property type="molecule type" value="Genomic_DNA"/>
</dbReference>
<proteinExistence type="predicted"/>
<gene>
    <name evidence="2" type="ORF">DICPUDRAFT_147956</name>
</gene>
<feature type="region of interest" description="Disordered" evidence="1">
    <location>
        <begin position="335"/>
        <end position="357"/>
    </location>
</feature>
<dbReference type="OrthoDB" id="20048at2759"/>
<dbReference type="FunCoup" id="F0Z9V4">
    <property type="interactions" value="398"/>
</dbReference>
<dbReference type="AlphaFoldDB" id="F0Z9V4"/>
<reference evidence="3" key="1">
    <citation type="journal article" date="2011" name="Genome Biol.">
        <title>Comparative genomics of the social amoebae Dictyostelium discoideum and Dictyostelium purpureum.</title>
        <authorList>
            <consortium name="US DOE Joint Genome Institute (JGI-PGF)"/>
            <person name="Sucgang R."/>
            <person name="Kuo A."/>
            <person name="Tian X."/>
            <person name="Salerno W."/>
            <person name="Parikh A."/>
            <person name="Feasley C.L."/>
            <person name="Dalin E."/>
            <person name="Tu H."/>
            <person name="Huang E."/>
            <person name="Barry K."/>
            <person name="Lindquist E."/>
            <person name="Shapiro H."/>
            <person name="Bruce D."/>
            <person name="Schmutz J."/>
            <person name="Salamov A."/>
            <person name="Fey P."/>
            <person name="Gaudet P."/>
            <person name="Anjard C."/>
            <person name="Babu M.M."/>
            <person name="Basu S."/>
            <person name="Bushmanova Y."/>
            <person name="van der Wel H."/>
            <person name="Katoh-Kurasawa M."/>
            <person name="Dinh C."/>
            <person name="Coutinho P.M."/>
            <person name="Saito T."/>
            <person name="Elias M."/>
            <person name="Schaap P."/>
            <person name="Kay R.R."/>
            <person name="Henrissat B."/>
            <person name="Eichinger L."/>
            <person name="Rivero F."/>
            <person name="Putnam N.H."/>
            <person name="West C.M."/>
            <person name="Loomis W.F."/>
            <person name="Chisholm R.L."/>
            <person name="Shaulsky G."/>
            <person name="Strassmann J.E."/>
            <person name="Queller D.C."/>
            <person name="Kuspa A."/>
            <person name="Grigoriev I.V."/>
        </authorList>
    </citation>
    <scope>NUCLEOTIDE SEQUENCE [LARGE SCALE GENOMIC DNA]</scope>
    <source>
        <strain evidence="3">QSDP1</strain>
    </source>
</reference>
<evidence type="ECO:0000313" key="2">
    <source>
        <dbReference type="EMBL" id="EGC39305.1"/>
    </source>
</evidence>
<dbReference type="RefSeq" id="XP_003284209.1">
    <property type="nucleotide sequence ID" value="XM_003284161.1"/>
</dbReference>
<dbReference type="VEuPathDB" id="AmoebaDB:DICPUDRAFT_147956"/>
<accession>F0Z9V4</accession>
<protein>
    <submittedName>
        <fullName evidence="2">Uncharacterized protein</fullName>
    </submittedName>
</protein>
<feature type="compositionally biased region" description="Low complexity" evidence="1">
    <location>
        <begin position="348"/>
        <end position="357"/>
    </location>
</feature>
<name>F0Z9V4_DICPU</name>
<dbReference type="GeneID" id="10510113"/>
<keyword evidence="3" id="KW-1185">Reference proteome</keyword>
<feature type="region of interest" description="Disordered" evidence="1">
    <location>
        <begin position="216"/>
        <end position="236"/>
    </location>
</feature>
<dbReference type="KEGG" id="dpp:DICPUDRAFT_147956"/>
<evidence type="ECO:0000256" key="1">
    <source>
        <dbReference type="SAM" id="MobiDB-lite"/>
    </source>
</evidence>
<organism evidence="2 3">
    <name type="scientific">Dictyostelium purpureum</name>
    <name type="common">Slime mold</name>
    <dbReference type="NCBI Taxonomy" id="5786"/>
    <lineage>
        <taxon>Eukaryota</taxon>
        <taxon>Amoebozoa</taxon>
        <taxon>Evosea</taxon>
        <taxon>Eumycetozoa</taxon>
        <taxon>Dictyostelia</taxon>
        <taxon>Dictyosteliales</taxon>
        <taxon>Dictyosteliaceae</taxon>
        <taxon>Dictyostelium</taxon>
    </lineage>
</organism>
<dbReference type="Gene3D" id="3.90.228.10">
    <property type="match status" value="1"/>
</dbReference>
<evidence type="ECO:0000313" key="3">
    <source>
        <dbReference type="Proteomes" id="UP000001064"/>
    </source>
</evidence>
<dbReference type="eggNOG" id="ENOG502RA8Y">
    <property type="taxonomic scope" value="Eukaryota"/>
</dbReference>
<feature type="region of interest" description="Disordered" evidence="1">
    <location>
        <begin position="373"/>
        <end position="406"/>
    </location>
</feature>
<sequence length="406" mass="46745">MNYELLLQKLNVQIEPLDRKSETFKTIENLVYKGQQVDIENKSNGNSTDEYDYEDENKPYRVDCLDIFTATRPSDSSKSFINKDNFKQSLLWYGCFNSSVAAKLLNGIQPQFTTYTNYRAVSLWDNILGCTDNINMGKFYKDKNGKYKPNKGILMLVEVNYKEKVIPNQIKIDNIKSSDYSRDTLNYNEDDDTEDESEQTIVPIIGEDEDDIVEVIPSKKSKSKSKSKSNNNNNSKKEKYVYCKEIKDEIGMNQMLQITGELSPNPNHSLYLHNLKIPNGPFIPSTNTVKGNGWINGYLKTWDKYNQFLIPSDKMIKLRYLVIVETRPTKHYKPISSVSPLKSPVKHSNNQNTTNTKSNSIWDNVLVKKRPIDSIDKPSNDSQYSPSFVVLDDDINNQKTNKKQKI</sequence>
<dbReference type="OMA" id="MLVEVNY"/>